<dbReference type="KEGG" id="gms:SOIL9_63240"/>
<dbReference type="Pfam" id="PF14237">
    <property type="entry name" value="GYF_2"/>
    <property type="match status" value="1"/>
</dbReference>
<organism evidence="4 5">
    <name type="scientific">Gemmata massiliana</name>
    <dbReference type="NCBI Taxonomy" id="1210884"/>
    <lineage>
        <taxon>Bacteria</taxon>
        <taxon>Pseudomonadati</taxon>
        <taxon>Planctomycetota</taxon>
        <taxon>Planctomycetia</taxon>
        <taxon>Gemmatales</taxon>
        <taxon>Gemmataceae</taxon>
        <taxon>Gemmata</taxon>
    </lineage>
</organism>
<dbReference type="Proteomes" id="UP000464178">
    <property type="component" value="Chromosome"/>
</dbReference>
<keyword evidence="5" id="KW-1185">Reference proteome</keyword>
<keyword evidence="2" id="KW-0812">Transmembrane</keyword>
<feature type="domain" description="GYF" evidence="3">
    <location>
        <begin position="5"/>
        <end position="54"/>
    </location>
</feature>
<evidence type="ECO:0000256" key="1">
    <source>
        <dbReference type="SAM" id="MobiDB-lite"/>
    </source>
</evidence>
<feature type="transmembrane region" description="Helical" evidence="2">
    <location>
        <begin position="333"/>
        <end position="355"/>
    </location>
</feature>
<feature type="transmembrane region" description="Helical" evidence="2">
    <location>
        <begin position="361"/>
        <end position="379"/>
    </location>
</feature>
<dbReference type="RefSeq" id="WP_162666388.1">
    <property type="nucleotide sequence ID" value="NZ_LR593886.1"/>
</dbReference>
<dbReference type="AlphaFoldDB" id="A0A6P2CW48"/>
<feature type="transmembrane region" description="Helical" evidence="2">
    <location>
        <begin position="400"/>
        <end position="420"/>
    </location>
</feature>
<evidence type="ECO:0000256" key="2">
    <source>
        <dbReference type="SAM" id="Phobius"/>
    </source>
</evidence>
<evidence type="ECO:0000313" key="4">
    <source>
        <dbReference type="EMBL" id="VTR91390.1"/>
    </source>
</evidence>
<sequence length="504" mass="54057">MESVWYYVVNGDRVGPVTFAELKAVAEAGKLGPADLVWQEGTNDWVAARTIASLLPTTPPPESSQSDEGTYALVPVAPARPTGNEATLTFIPEPEKRPKPAAEALSLDDEAPALRRKRGSGSDANDRFAEVLELAQMFVRRMIDPDPSAIAPTTEEGAKLTAAGVMDATARKLAVWRRSVLFVAAVPCAFAAVLGFINTLAMSKGERELLSAFGILLQYVQALALFALPAAAVLGALAYDRLALSTKWVLGGGMISIAVPLAVAFTPAEWLLDLKIDKSASVETADVARLGAGVLLGVAFYMALMPAVMSLLPAVARACVRMKLFLPESLVPGWGLVTSVPLCVLLTLATFVVIYHVASNMLLVLGLLLWIGAPLVYFTKFNLFTRPLTAAPERAAIARTSFTVFVLIATGVGLLLIYLLTGKFAGQTILGFSKEAIIRPWTLDLHKIWIDYLGRSLFLTVFFSDLLLHIALSVWREERAFAASPEAAGFDRTMTGLGSAVLPR</sequence>
<proteinExistence type="predicted"/>
<dbReference type="EMBL" id="LR593886">
    <property type="protein sequence ID" value="VTR91390.1"/>
    <property type="molecule type" value="Genomic_DNA"/>
</dbReference>
<feature type="transmembrane region" description="Helical" evidence="2">
    <location>
        <begin position="213"/>
        <end position="236"/>
    </location>
</feature>
<feature type="transmembrane region" description="Helical" evidence="2">
    <location>
        <begin position="452"/>
        <end position="475"/>
    </location>
</feature>
<feature type="region of interest" description="Disordered" evidence="1">
    <location>
        <begin position="94"/>
        <end position="122"/>
    </location>
</feature>
<dbReference type="InterPro" id="IPR025640">
    <property type="entry name" value="GYF_2"/>
</dbReference>
<name>A0A6P2CW48_9BACT</name>
<gene>
    <name evidence="4" type="ORF">SOIL9_63240</name>
</gene>
<feature type="transmembrane region" description="Helical" evidence="2">
    <location>
        <begin position="180"/>
        <end position="201"/>
    </location>
</feature>
<keyword evidence="2" id="KW-1133">Transmembrane helix</keyword>
<evidence type="ECO:0000313" key="5">
    <source>
        <dbReference type="Proteomes" id="UP000464178"/>
    </source>
</evidence>
<feature type="transmembrane region" description="Helical" evidence="2">
    <location>
        <begin position="288"/>
        <end position="312"/>
    </location>
</feature>
<protein>
    <recommendedName>
        <fullName evidence="3">GYF domain-containing protein</fullName>
    </recommendedName>
</protein>
<reference evidence="4 5" key="1">
    <citation type="submission" date="2019-05" db="EMBL/GenBank/DDBJ databases">
        <authorList>
            <consortium name="Science for Life Laboratories"/>
        </authorList>
    </citation>
    <scope>NUCLEOTIDE SEQUENCE [LARGE SCALE GENOMIC DNA]</scope>
    <source>
        <strain evidence="4">Soil9</strain>
    </source>
</reference>
<keyword evidence="2" id="KW-0472">Membrane</keyword>
<feature type="transmembrane region" description="Helical" evidence="2">
    <location>
        <begin position="248"/>
        <end position="268"/>
    </location>
</feature>
<evidence type="ECO:0000259" key="3">
    <source>
        <dbReference type="Pfam" id="PF14237"/>
    </source>
</evidence>
<accession>A0A6P2CW48</accession>